<dbReference type="AlphaFoldDB" id="A0A212KZ45"/>
<dbReference type="RefSeq" id="WP_179979367.1">
    <property type="nucleotide sequence ID" value="NZ_LT608333.1"/>
</dbReference>
<proteinExistence type="inferred from homology"/>
<dbReference type="Pfam" id="PF13458">
    <property type="entry name" value="Peripla_BP_6"/>
    <property type="match status" value="1"/>
</dbReference>
<dbReference type="InterPro" id="IPR051010">
    <property type="entry name" value="BCAA_transport"/>
</dbReference>
<evidence type="ECO:0000259" key="4">
    <source>
        <dbReference type="Pfam" id="PF13458"/>
    </source>
</evidence>
<dbReference type="PANTHER" id="PTHR30483:SF6">
    <property type="entry name" value="PERIPLASMIC BINDING PROTEIN OF ABC TRANSPORTER FOR NATURAL AMINO ACIDS"/>
    <property type="match status" value="1"/>
</dbReference>
<evidence type="ECO:0000256" key="2">
    <source>
        <dbReference type="ARBA" id="ARBA00022729"/>
    </source>
</evidence>
<feature type="signal peptide" evidence="3">
    <location>
        <begin position="1"/>
        <end position="25"/>
    </location>
</feature>
<keyword evidence="2 3" id="KW-0732">Signal</keyword>
<dbReference type="CDD" id="cd06347">
    <property type="entry name" value="PBP1_ABC_LivK_ligand_binding-like"/>
    <property type="match status" value="1"/>
</dbReference>
<protein>
    <submittedName>
        <fullName evidence="5">Extracellular ligand-binding receptor</fullName>
    </submittedName>
</protein>
<dbReference type="InterPro" id="IPR028082">
    <property type="entry name" value="Peripla_BP_I"/>
</dbReference>
<dbReference type="SUPFAM" id="SSF53822">
    <property type="entry name" value="Periplasmic binding protein-like I"/>
    <property type="match status" value="1"/>
</dbReference>
<organism evidence="5">
    <name type="scientific">uncultured Desulfovibrio sp</name>
    <dbReference type="NCBI Taxonomy" id="167968"/>
    <lineage>
        <taxon>Bacteria</taxon>
        <taxon>Pseudomonadati</taxon>
        <taxon>Thermodesulfobacteriota</taxon>
        <taxon>Desulfovibrionia</taxon>
        <taxon>Desulfovibrionales</taxon>
        <taxon>Desulfovibrionaceae</taxon>
        <taxon>Desulfovibrio</taxon>
        <taxon>environmental samples</taxon>
    </lineage>
</organism>
<evidence type="ECO:0000313" key="5">
    <source>
        <dbReference type="EMBL" id="SCM70581.1"/>
    </source>
</evidence>
<evidence type="ECO:0000256" key="1">
    <source>
        <dbReference type="ARBA" id="ARBA00010062"/>
    </source>
</evidence>
<dbReference type="InterPro" id="IPR028081">
    <property type="entry name" value="Leu-bd"/>
</dbReference>
<keyword evidence="5" id="KW-0675">Receptor</keyword>
<dbReference type="PANTHER" id="PTHR30483">
    <property type="entry name" value="LEUCINE-SPECIFIC-BINDING PROTEIN"/>
    <property type="match status" value="1"/>
</dbReference>
<evidence type="ECO:0000256" key="3">
    <source>
        <dbReference type="SAM" id="SignalP"/>
    </source>
</evidence>
<dbReference type="Gene3D" id="3.40.50.2300">
    <property type="match status" value="2"/>
</dbReference>
<comment type="similarity">
    <text evidence="1">Belongs to the leucine-binding protein family.</text>
</comment>
<dbReference type="EMBL" id="FMJC01000001">
    <property type="protein sequence ID" value="SCM70581.1"/>
    <property type="molecule type" value="Genomic_DNA"/>
</dbReference>
<feature type="chain" id="PRO_5013143559" evidence="3">
    <location>
        <begin position="26"/>
        <end position="381"/>
    </location>
</feature>
<sequence length="381" mass="40659">MKLGKLFAALAGLALTLGFAGQAPAADAAPIKIGVYLPLTGQNAFGGQLELEGVRLAHKEMPTVLGRPVDLVVVDNKSDKVEAANAVKRLVERDKVVALIGTYGSSLAMAGAEVAEKAKVPGVGTSCTNPLVTQGKKYYFRACFIDPYQGAAAATYARENLGFKKAAVLMDMTNDYAVGLSSFFSKSFKKQGGDVVATLKYSSGDQDFTAQLTELISKNPDIVFMPAYFAEGAIIMKQARELGAKFRLMGADAMDNPDTLKLGGKAAEGFLHTTFPYDPAMPNMSEAAKRFTEAWKATYPNKETNVNGALGYNTYFLILDAIKRANSAEPQAIAKALAETKDLPTALGLLSINATHDAEMPVGIIEYKDGKRVYVGEVTPK</sequence>
<name>A0A212KZ45_9BACT</name>
<gene>
    <name evidence="5" type="ORF">KL86DES1_10495</name>
</gene>
<accession>A0A212KZ45</accession>
<reference evidence="5" key="1">
    <citation type="submission" date="2016-08" db="EMBL/GenBank/DDBJ databases">
        <authorList>
            <person name="Seilhamer J.J."/>
        </authorList>
    </citation>
    <scope>NUCLEOTIDE SEQUENCE</scope>
    <source>
        <strain evidence="5">86-1</strain>
    </source>
</reference>
<feature type="domain" description="Leucine-binding protein" evidence="4">
    <location>
        <begin position="30"/>
        <end position="370"/>
    </location>
</feature>